<dbReference type="AlphaFoldDB" id="A0A2K8UAW1"/>
<evidence type="ECO:0000313" key="8">
    <source>
        <dbReference type="EMBL" id="AUB82718.1"/>
    </source>
</evidence>
<dbReference type="InterPro" id="IPR053876">
    <property type="entry name" value="Phage_int_M"/>
</dbReference>
<comment type="similarity">
    <text evidence="1">Belongs to the 'phage' integrase family.</text>
</comment>
<dbReference type="OrthoDB" id="9795573at2"/>
<dbReference type="InterPro" id="IPR011010">
    <property type="entry name" value="DNA_brk_join_enz"/>
</dbReference>
<feature type="domain" description="Tyr recombinase" evidence="6">
    <location>
        <begin position="198"/>
        <end position="373"/>
    </location>
</feature>
<evidence type="ECO:0000259" key="7">
    <source>
        <dbReference type="PROSITE" id="PS51900"/>
    </source>
</evidence>
<dbReference type="EMBL" id="CP020370">
    <property type="protein sequence ID" value="AUB82718.1"/>
    <property type="molecule type" value="Genomic_DNA"/>
</dbReference>
<dbReference type="PROSITE" id="PS51900">
    <property type="entry name" value="CB"/>
    <property type="match status" value="1"/>
</dbReference>
<dbReference type="SUPFAM" id="SSF56349">
    <property type="entry name" value="DNA breaking-rejoining enzymes"/>
    <property type="match status" value="1"/>
</dbReference>
<dbReference type="Gene3D" id="3.30.160.390">
    <property type="entry name" value="Integrase, DNA-binding domain"/>
    <property type="match status" value="1"/>
</dbReference>
<dbReference type="Gene3D" id="1.10.150.130">
    <property type="match status" value="1"/>
</dbReference>
<dbReference type="Gene3D" id="1.10.443.10">
    <property type="entry name" value="Intergrase catalytic core"/>
    <property type="match status" value="1"/>
</dbReference>
<dbReference type="Pfam" id="PF13356">
    <property type="entry name" value="Arm-DNA-bind_3"/>
    <property type="match status" value="1"/>
</dbReference>
<keyword evidence="3 5" id="KW-0238">DNA-binding</keyword>
<dbReference type="Pfam" id="PF22022">
    <property type="entry name" value="Phage_int_M"/>
    <property type="match status" value="1"/>
</dbReference>
<dbReference type="GO" id="GO:0015074">
    <property type="term" value="P:DNA integration"/>
    <property type="evidence" value="ECO:0007669"/>
    <property type="project" value="UniProtKB-KW"/>
</dbReference>
<dbReference type="GO" id="GO:0003677">
    <property type="term" value="F:DNA binding"/>
    <property type="evidence" value="ECO:0007669"/>
    <property type="project" value="UniProtKB-UniRule"/>
</dbReference>
<dbReference type="PANTHER" id="PTHR30629">
    <property type="entry name" value="PROPHAGE INTEGRASE"/>
    <property type="match status" value="1"/>
</dbReference>
<evidence type="ECO:0000256" key="5">
    <source>
        <dbReference type="PROSITE-ProRule" id="PRU01248"/>
    </source>
</evidence>
<keyword evidence="2" id="KW-0229">DNA integration</keyword>
<dbReference type="InterPro" id="IPR013762">
    <property type="entry name" value="Integrase-like_cat_sf"/>
</dbReference>
<evidence type="ECO:0000256" key="4">
    <source>
        <dbReference type="ARBA" id="ARBA00023172"/>
    </source>
</evidence>
<sequence>MHLDGHGLYLRVQASKKDTLQVSKSWLLRWGSGGRNTMGFGRFPEIGLADARALAADAMQKVALGIDPRAQRDDARRKVQIQQDTLTFREACKQYIEKESPAWKNVKHEQQWNSTLETYALPILGDKTVEVISLKDVLSVLEPIWNIKNETATRVRSRLENILDWAITHGHRTSDNPARWKGRLEHALPAINKRQRVKHHPALSYRDLPDFLNQIKMMNSLSARALEFTILTACRTNEVIGARWEEIDLEKDVWTIPKERMKAGVEQLVPISKPANKLLKKLKEFSGSKYVFQSDFIRKEQHISNMAMLLLLKRMNRQDITVHGFRSTFRDWGAEQTEFAREVLEHALSHRLADGAEAAYQRGTMLDKRRELMNAWGGYCFSK</sequence>
<dbReference type="KEGG" id="tsy:THSYN_18425"/>
<dbReference type="GO" id="GO:0006310">
    <property type="term" value="P:DNA recombination"/>
    <property type="evidence" value="ECO:0007669"/>
    <property type="project" value="UniProtKB-KW"/>
</dbReference>
<keyword evidence="4" id="KW-0233">DNA recombination</keyword>
<evidence type="ECO:0000313" key="9">
    <source>
        <dbReference type="Proteomes" id="UP000232638"/>
    </source>
</evidence>
<feature type="domain" description="Core-binding (CB)" evidence="7">
    <location>
        <begin position="86"/>
        <end position="167"/>
    </location>
</feature>
<evidence type="ECO:0000256" key="2">
    <source>
        <dbReference type="ARBA" id="ARBA00022908"/>
    </source>
</evidence>
<dbReference type="InterPro" id="IPR038488">
    <property type="entry name" value="Integrase_DNA-bd_sf"/>
</dbReference>
<evidence type="ECO:0000256" key="3">
    <source>
        <dbReference type="ARBA" id="ARBA00023125"/>
    </source>
</evidence>
<dbReference type="PROSITE" id="PS51898">
    <property type="entry name" value="TYR_RECOMBINASE"/>
    <property type="match status" value="1"/>
</dbReference>
<keyword evidence="9" id="KW-1185">Reference proteome</keyword>
<dbReference type="InterPro" id="IPR044068">
    <property type="entry name" value="CB"/>
</dbReference>
<accession>A0A2K8UAW1</accession>
<dbReference type="InterPro" id="IPR050808">
    <property type="entry name" value="Phage_Integrase"/>
</dbReference>
<dbReference type="InterPro" id="IPR025166">
    <property type="entry name" value="Integrase_DNA_bind_dom"/>
</dbReference>
<protein>
    <recommendedName>
        <fullName evidence="10">Integrase</fullName>
    </recommendedName>
</protein>
<dbReference type="CDD" id="cd00801">
    <property type="entry name" value="INT_P4_C"/>
    <property type="match status" value="1"/>
</dbReference>
<dbReference type="InterPro" id="IPR010998">
    <property type="entry name" value="Integrase_recombinase_N"/>
</dbReference>
<evidence type="ECO:0000259" key="6">
    <source>
        <dbReference type="PROSITE" id="PS51898"/>
    </source>
</evidence>
<dbReference type="InterPro" id="IPR002104">
    <property type="entry name" value="Integrase_catalytic"/>
</dbReference>
<dbReference type="PANTHER" id="PTHR30629:SF2">
    <property type="entry name" value="PROPHAGE INTEGRASE INTS-RELATED"/>
    <property type="match status" value="1"/>
</dbReference>
<reference evidence="8 9" key="1">
    <citation type="submission" date="2017-03" db="EMBL/GenBank/DDBJ databases">
        <title>Complete genome sequence of Candidatus 'Thiodictyon syntrophicum' sp. nov. strain Cad16T, a photolithoautotroph purple sulfur bacterium isolated from an alpine meromictic lake.</title>
        <authorList>
            <person name="Luedin S.M."/>
            <person name="Pothier J.F."/>
            <person name="Danza F."/>
            <person name="Storelli N."/>
            <person name="Wittwer M."/>
            <person name="Tonolla M."/>
        </authorList>
    </citation>
    <scope>NUCLEOTIDE SEQUENCE [LARGE SCALE GENOMIC DNA]</scope>
    <source>
        <strain evidence="8 9">Cad16T</strain>
    </source>
</reference>
<dbReference type="Proteomes" id="UP000232638">
    <property type="component" value="Chromosome"/>
</dbReference>
<organism evidence="8 9">
    <name type="scientific">Candidatus Thiodictyon syntrophicum</name>
    <dbReference type="NCBI Taxonomy" id="1166950"/>
    <lineage>
        <taxon>Bacteria</taxon>
        <taxon>Pseudomonadati</taxon>
        <taxon>Pseudomonadota</taxon>
        <taxon>Gammaproteobacteria</taxon>
        <taxon>Chromatiales</taxon>
        <taxon>Chromatiaceae</taxon>
        <taxon>Thiodictyon</taxon>
    </lineage>
</organism>
<proteinExistence type="inferred from homology"/>
<dbReference type="Pfam" id="PF00589">
    <property type="entry name" value="Phage_integrase"/>
    <property type="match status" value="1"/>
</dbReference>
<gene>
    <name evidence="8" type="ORF">THSYN_18425</name>
</gene>
<evidence type="ECO:0008006" key="10">
    <source>
        <dbReference type="Google" id="ProtNLM"/>
    </source>
</evidence>
<name>A0A2K8UAW1_9GAMM</name>
<evidence type="ECO:0000256" key="1">
    <source>
        <dbReference type="ARBA" id="ARBA00008857"/>
    </source>
</evidence>